<keyword evidence="4" id="KW-1185">Reference proteome</keyword>
<feature type="region of interest" description="Disordered" evidence="1">
    <location>
        <begin position="104"/>
        <end position="130"/>
    </location>
</feature>
<feature type="transmembrane region" description="Helical" evidence="2">
    <location>
        <begin position="12"/>
        <end position="35"/>
    </location>
</feature>
<keyword evidence="2" id="KW-1133">Transmembrane helix</keyword>
<dbReference type="VEuPathDB" id="VectorBase:GAUT046529"/>
<dbReference type="Proteomes" id="UP000078200">
    <property type="component" value="Unassembled WGS sequence"/>
</dbReference>
<organism evidence="3 4">
    <name type="scientific">Glossina austeni</name>
    <name type="common">Savannah tsetse fly</name>
    <dbReference type="NCBI Taxonomy" id="7395"/>
    <lineage>
        <taxon>Eukaryota</taxon>
        <taxon>Metazoa</taxon>
        <taxon>Ecdysozoa</taxon>
        <taxon>Arthropoda</taxon>
        <taxon>Hexapoda</taxon>
        <taxon>Insecta</taxon>
        <taxon>Pterygota</taxon>
        <taxon>Neoptera</taxon>
        <taxon>Endopterygota</taxon>
        <taxon>Diptera</taxon>
        <taxon>Brachycera</taxon>
        <taxon>Muscomorpha</taxon>
        <taxon>Hippoboscoidea</taxon>
        <taxon>Glossinidae</taxon>
        <taxon>Glossina</taxon>
    </lineage>
</organism>
<evidence type="ECO:0000256" key="1">
    <source>
        <dbReference type="SAM" id="MobiDB-lite"/>
    </source>
</evidence>
<evidence type="ECO:0000313" key="4">
    <source>
        <dbReference type="Proteomes" id="UP000078200"/>
    </source>
</evidence>
<reference evidence="3" key="1">
    <citation type="submission" date="2020-05" db="UniProtKB">
        <authorList>
            <consortium name="EnsemblMetazoa"/>
        </authorList>
    </citation>
    <scope>IDENTIFICATION</scope>
    <source>
        <strain evidence="3">TTRI</strain>
    </source>
</reference>
<dbReference type="EnsemblMetazoa" id="GAUT046529-RA">
    <property type="protein sequence ID" value="GAUT046529-PA"/>
    <property type="gene ID" value="GAUT046529"/>
</dbReference>
<dbReference type="AlphaFoldDB" id="A0A1A9VT15"/>
<proteinExistence type="predicted"/>
<name>A0A1A9VT15_GLOAU</name>
<keyword evidence="2" id="KW-0472">Membrane</keyword>
<accession>A0A1A9VT15</accession>
<keyword evidence="2" id="KW-0812">Transmembrane</keyword>
<sequence length="130" mass="13979">MTSGIVGYCLMLMTYTITAHMLSGMLWRLLIAAAGSGSGGIKRPRILHATAGDSRTRTGAAHKLKIEAVHNRTSSDIQISHKTQPSCHEPAKINFLQISKETSKRSIDNRSSQGTAMAAVALTSGERKDD</sequence>
<evidence type="ECO:0000256" key="2">
    <source>
        <dbReference type="SAM" id="Phobius"/>
    </source>
</evidence>
<protein>
    <submittedName>
        <fullName evidence="3">Uncharacterized protein</fullName>
    </submittedName>
</protein>
<evidence type="ECO:0000313" key="3">
    <source>
        <dbReference type="EnsemblMetazoa" id="GAUT046529-PA"/>
    </source>
</evidence>